<dbReference type="PANTHER" id="PTHR42792">
    <property type="entry name" value="FLAGELLIN"/>
    <property type="match status" value="1"/>
</dbReference>
<dbReference type="AlphaFoldDB" id="A0A5C6Q229"/>
<accession>A0A5C6Q229</accession>
<evidence type="ECO:0000313" key="6">
    <source>
        <dbReference type="Proteomes" id="UP000321917"/>
    </source>
</evidence>
<proteinExistence type="inferred from homology"/>
<evidence type="ECO:0000256" key="3">
    <source>
        <dbReference type="ARBA" id="ARBA00023143"/>
    </source>
</evidence>
<feature type="non-terminal residue" evidence="5">
    <location>
        <position position="1"/>
    </location>
</feature>
<organism evidence="5 6">
    <name type="scientific">Colwellia hornerae</name>
    <dbReference type="NCBI Taxonomy" id="89402"/>
    <lineage>
        <taxon>Bacteria</taxon>
        <taxon>Pseudomonadati</taxon>
        <taxon>Pseudomonadota</taxon>
        <taxon>Gammaproteobacteria</taxon>
        <taxon>Alteromonadales</taxon>
        <taxon>Colwelliaceae</taxon>
        <taxon>Colwellia</taxon>
    </lineage>
</organism>
<comment type="subcellular location">
    <subcellularLocation>
        <location evidence="1">Bacterial flagellum</location>
    </subcellularLocation>
</comment>
<dbReference type="InterPro" id="IPR001492">
    <property type="entry name" value="Flagellin"/>
</dbReference>
<dbReference type="Gene3D" id="1.20.1330.10">
    <property type="entry name" value="f41 fragment of flagellin, N-terminal domain"/>
    <property type="match status" value="1"/>
</dbReference>
<keyword evidence="5" id="KW-0282">Flagellum</keyword>
<dbReference type="Gene3D" id="6.10.10.10">
    <property type="entry name" value="Flagellar export chaperone, C-terminal domain"/>
    <property type="match status" value="1"/>
</dbReference>
<comment type="caution">
    <text evidence="5">The sequence shown here is derived from an EMBL/GenBank/DDBJ whole genome shotgun (WGS) entry which is preliminary data.</text>
</comment>
<dbReference type="Pfam" id="PF00700">
    <property type="entry name" value="Flagellin_C"/>
    <property type="match status" value="1"/>
</dbReference>
<dbReference type="InterPro" id="IPR042187">
    <property type="entry name" value="Flagellin_C_sub2"/>
</dbReference>
<gene>
    <name evidence="5" type="ORF">ESZ27_19065</name>
</gene>
<reference evidence="5 6" key="1">
    <citation type="submission" date="2019-07" db="EMBL/GenBank/DDBJ databases">
        <title>Genomes of sea-ice associated Colwellia species.</title>
        <authorList>
            <person name="Bowman J.P."/>
        </authorList>
    </citation>
    <scope>NUCLEOTIDE SEQUENCE [LARGE SCALE GENOMIC DNA]</scope>
    <source>
        <strain evidence="5 6">IC036</strain>
    </source>
</reference>
<name>A0A5C6Q229_9GAMM</name>
<comment type="similarity">
    <text evidence="2">Belongs to the bacterial flagellin family.</text>
</comment>
<protein>
    <submittedName>
        <fullName evidence="5">Flagellin</fullName>
    </submittedName>
</protein>
<dbReference type="GO" id="GO:0009288">
    <property type="term" value="C:bacterial-type flagellum"/>
    <property type="evidence" value="ECO:0007669"/>
    <property type="project" value="UniProtKB-SubCell"/>
</dbReference>
<dbReference type="InterPro" id="IPR046358">
    <property type="entry name" value="Flagellin_C"/>
</dbReference>
<keyword evidence="5" id="KW-0966">Cell projection</keyword>
<feature type="domain" description="Flagellin C-terminal" evidence="4">
    <location>
        <begin position="14"/>
        <end position="98"/>
    </location>
</feature>
<dbReference type="GO" id="GO:0005198">
    <property type="term" value="F:structural molecule activity"/>
    <property type="evidence" value="ECO:0007669"/>
    <property type="project" value="InterPro"/>
</dbReference>
<dbReference type="RefSeq" id="WP_262984205.1">
    <property type="nucleotide sequence ID" value="NZ_VOLQ01000111.1"/>
</dbReference>
<dbReference type="Proteomes" id="UP000321917">
    <property type="component" value="Unassembled WGS sequence"/>
</dbReference>
<dbReference type="PANTHER" id="PTHR42792:SF2">
    <property type="entry name" value="FLAGELLIN"/>
    <property type="match status" value="1"/>
</dbReference>
<dbReference type="SUPFAM" id="SSF64518">
    <property type="entry name" value="Phase 1 flagellin"/>
    <property type="match status" value="1"/>
</dbReference>
<sequence>VDLLTEGGAQSALATIDGALAGIDSQRADLGAVQNRFGHTISNLANIQENVSASRSRIQDTDFAVETAVMTKNQILQQAGTSILAQANQIPQAAISLLG</sequence>
<keyword evidence="3" id="KW-0975">Bacterial flagellum</keyword>
<evidence type="ECO:0000256" key="1">
    <source>
        <dbReference type="ARBA" id="ARBA00004365"/>
    </source>
</evidence>
<keyword evidence="5" id="KW-0969">Cilium</keyword>
<evidence type="ECO:0000259" key="4">
    <source>
        <dbReference type="Pfam" id="PF00700"/>
    </source>
</evidence>
<dbReference type="EMBL" id="VOLQ01000111">
    <property type="protein sequence ID" value="TWX61134.1"/>
    <property type="molecule type" value="Genomic_DNA"/>
</dbReference>
<evidence type="ECO:0000256" key="2">
    <source>
        <dbReference type="ARBA" id="ARBA00005709"/>
    </source>
</evidence>
<evidence type="ECO:0000313" key="5">
    <source>
        <dbReference type="EMBL" id="TWX61134.1"/>
    </source>
</evidence>